<dbReference type="RefSeq" id="WP_203905079.1">
    <property type="nucleotide sequence ID" value="NZ_BOPF01000053.1"/>
</dbReference>
<gene>
    <name evidence="1" type="ORF">Val02_85690</name>
</gene>
<dbReference type="SUPFAM" id="SSF47336">
    <property type="entry name" value="ACP-like"/>
    <property type="match status" value="1"/>
</dbReference>
<reference evidence="1" key="1">
    <citation type="submission" date="2021-01" db="EMBL/GenBank/DDBJ databases">
        <title>Whole genome shotgun sequence of Virgisporangium aliadipatigenens NBRC 105644.</title>
        <authorList>
            <person name="Komaki H."/>
            <person name="Tamura T."/>
        </authorList>
    </citation>
    <scope>NUCLEOTIDE SEQUENCE</scope>
    <source>
        <strain evidence="1">NBRC 105644</strain>
    </source>
</reference>
<dbReference type="InterPro" id="IPR036736">
    <property type="entry name" value="ACP-like_sf"/>
</dbReference>
<dbReference type="EMBL" id="BOPF01000053">
    <property type="protein sequence ID" value="GIJ51683.1"/>
    <property type="molecule type" value="Genomic_DNA"/>
</dbReference>
<proteinExistence type="predicted"/>
<comment type="caution">
    <text evidence="1">The sequence shown here is derived from an EMBL/GenBank/DDBJ whole genome shotgun (WGS) entry which is preliminary data.</text>
</comment>
<dbReference type="Gene3D" id="1.10.1200.10">
    <property type="entry name" value="ACP-like"/>
    <property type="match status" value="1"/>
</dbReference>
<organism evidence="1 2">
    <name type="scientific">Virgisporangium aliadipatigenens</name>
    <dbReference type="NCBI Taxonomy" id="741659"/>
    <lineage>
        <taxon>Bacteria</taxon>
        <taxon>Bacillati</taxon>
        <taxon>Actinomycetota</taxon>
        <taxon>Actinomycetes</taxon>
        <taxon>Micromonosporales</taxon>
        <taxon>Micromonosporaceae</taxon>
        <taxon>Virgisporangium</taxon>
    </lineage>
</organism>
<dbReference type="Proteomes" id="UP000619260">
    <property type="component" value="Unassembled WGS sequence"/>
</dbReference>
<sequence length="78" mass="8395">MAVDKLQTVFSETLGLPAEVDWSALAYRKVPEWDSVAHMQLVGEIEEAFGVMLDTADVLGMSSFAAARDILSKHGVAA</sequence>
<accession>A0A8J3YY35</accession>
<evidence type="ECO:0000313" key="1">
    <source>
        <dbReference type="EMBL" id="GIJ51683.1"/>
    </source>
</evidence>
<keyword evidence="2" id="KW-1185">Reference proteome</keyword>
<name>A0A8J3YY35_9ACTN</name>
<protein>
    <submittedName>
        <fullName evidence="1">Acyl carrier protein</fullName>
    </submittedName>
</protein>
<evidence type="ECO:0000313" key="2">
    <source>
        <dbReference type="Proteomes" id="UP000619260"/>
    </source>
</evidence>
<dbReference type="AlphaFoldDB" id="A0A8J3YY35"/>